<gene>
    <name evidence="3" type="ORF">IZO911_LOCUS6012</name>
</gene>
<dbReference type="AlphaFoldDB" id="A0A813RPJ1"/>
<comment type="caution">
    <text evidence="3">The sequence shown here is derived from an EMBL/GenBank/DDBJ whole genome shotgun (WGS) entry which is preliminary data.</text>
</comment>
<evidence type="ECO:0000313" key="3">
    <source>
        <dbReference type="EMBL" id="CAF0784047.1"/>
    </source>
</evidence>
<name>A0A813RPJ1_9BILA</name>
<dbReference type="Proteomes" id="UP000663860">
    <property type="component" value="Unassembled WGS sequence"/>
</dbReference>
<dbReference type="EMBL" id="CAJNOE010000037">
    <property type="protein sequence ID" value="CAF0784047.1"/>
    <property type="molecule type" value="Genomic_DNA"/>
</dbReference>
<keyword evidence="2" id="KW-0812">Transmembrane</keyword>
<keyword evidence="2" id="KW-1133">Transmembrane helix</keyword>
<organism evidence="3 4">
    <name type="scientific">Adineta steineri</name>
    <dbReference type="NCBI Taxonomy" id="433720"/>
    <lineage>
        <taxon>Eukaryota</taxon>
        <taxon>Metazoa</taxon>
        <taxon>Spiralia</taxon>
        <taxon>Gnathifera</taxon>
        <taxon>Rotifera</taxon>
        <taxon>Eurotatoria</taxon>
        <taxon>Bdelloidea</taxon>
        <taxon>Adinetida</taxon>
        <taxon>Adinetidae</taxon>
        <taxon>Adineta</taxon>
    </lineage>
</organism>
<protein>
    <submittedName>
        <fullName evidence="3">Uncharacterized protein</fullName>
    </submittedName>
</protein>
<sequence length="722" mass="77218">MNDIEEIYLPSSNQHQTVSKVSKHDWVPVTHNGLSTRFKVLISICAVVGIVVFLVALIVPTLANNKSTSSTSTTYTIMNTTTRTTSISITSTLTTTTSISMTLASTASTSTSRSTSASTIITTFTSLTTLTSTTAASTSITTSAWTSTTLTSMSTASTSSITTFITSTLSAAISTISTTTTTTISTVSTTIFTTSTPTTSISSSTTTISTLSTTRSTTSTSTSSTSSTTTTTTTTSTSTTTTSTTSTSMSTTSTSTSSTISTSTTTTTISTSTATSTTSTSTTTSNIKRMKLILLVLTIVKFAWSSSSSYKIISATAWITTPISLYPDFSASLTPIDFQPSIFQYSFNGPSTVFTCTTRSCKQVSMVPMPGLNVARLAYGGVSPRRIQQLSPVVVGTQFFLSTGYATPNRDTELIACAAEDPTCSKPNVMNTVNSPGFGQAGLRLTFTRSLGLPIMLIPEARYASRDNRVTGYTIEACEDPLCHFSRSRSSLPFNLTGNANCLGTSIDVALNRLGFPSWLTMCGTELNLIHCLSATCNETLVNQFKVNHDFVYFTYLAVDSQFRFTIATTGQTAQSDVTYIRCLDPDCTHSIQSQLTIANRTSPTRTSIARVQVVIDTLTDLPVFHLTGSIYPSNVPVYMFVACQDIECDMSKAVYIDYGAHFGLNRVQVSDLFVDDEGTVIASIRVAYTSTNDTINAIVRMAQSSEAEVDRFTFVEPILIN</sequence>
<evidence type="ECO:0000256" key="2">
    <source>
        <dbReference type="SAM" id="Phobius"/>
    </source>
</evidence>
<feature type="transmembrane region" description="Helical" evidence="2">
    <location>
        <begin position="40"/>
        <end position="63"/>
    </location>
</feature>
<accession>A0A813RPJ1</accession>
<evidence type="ECO:0000313" key="4">
    <source>
        <dbReference type="Proteomes" id="UP000663860"/>
    </source>
</evidence>
<evidence type="ECO:0000256" key="1">
    <source>
        <dbReference type="SAM" id="MobiDB-lite"/>
    </source>
</evidence>
<reference evidence="3" key="1">
    <citation type="submission" date="2021-02" db="EMBL/GenBank/DDBJ databases">
        <authorList>
            <person name="Nowell W R."/>
        </authorList>
    </citation>
    <scope>NUCLEOTIDE SEQUENCE</scope>
</reference>
<proteinExistence type="predicted"/>
<keyword evidence="2" id="KW-0472">Membrane</keyword>
<feature type="region of interest" description="Disordered" evidence="1">
    <location>
        <begin position="215"/>
        <end position="263"/>
    </location>
</feature>